<sequence length="116" mass="12971">MHSIILPINGFLWMKPQVRVISQALGPSCVVLERLTSWMPSQLRLHSLMAILLAEEHQRTEMDKVWATISHQNILDAIAGATKDLQPKLSSKTNSSMMALDINDFLTACLGKICKE</sequence>
<organism evidence="1 2">
    <name type="scientific">Sistotremastrum suecicum HHB10207 ss-3</name>
    <dbReference type="NCBI Taxonomy" id="1314776"/>
    <lineage>
        <taxon>Eukaryota</taxon>
        <taxon>Fungi</taxon>
        <taxon>Dikarya</taxon>
        <taxon>Basidiomycota</taxon>
        <taxon>Agaricomycotina</taxon>
        <taxon>Agaricomycetes</taxon>
        <taxon>Sistotremastrales</taxon>
        <taxon>Sistotremastraceae</taxon>
        <taxon>Sistotremastrum</taxon>
    </lineage>
</organism>
<accession>A0A166B795</accession>
<dbReference type="EMBL" id="KV428118">
    <property type="protein sequence ID" value="KZT36066.1"/>
    <property type="molecule type" value="Genomic_DNA"/>
</dbReference>
<keyword evidence="2" id="KW-1185">Reference proteome</keyword>
<name>A0A166B795_9AGAM</name>
<proteinExistence type="predicted"/>
<evidence type="ECO:0000313" key="1">
    <source>
        <dbReference type="EMBL" id="KZT36066.1"/>
    </source>
</evidence>
<gene>
    <name evidence="1" type="ORF">SISSUDRAFT_95818</name>
</gene>
<dbReference type="Proteomes" id="UP000076798">
    <property type="component" value="Unassembled WGS sequence"/>
</dbReference>
<protein>
    <submittedName>
        <fullName evidence="1">Uncharacterized protein</fullName>
    </submittedName>
</protein>
<reference evidence="1 2" key="1">
    <citation type="journal article" date="2016" name="Mol. Biol. Evol.">
        <title>Comparative Genomics of Early-Diverging Mushroom-Forming Fungi Provides Insights into the Origins of Lignocellulose Decay Capabilities.</title>
        <authorList>
            <person name="Nagy L.G."/>
            <person name="Riley R."/>
            <person name="Tritt A."/>
            <person name="Adam C."/>
            <person name="Daum C."/>
            <person name="Floudas D."/>
            <person name="Sun H."/>
            <person name="Yadav J.S."/>
            <person name="Pangilinan J."/>
            <person name="Larsson K.H."/>
            <person name="Matsuura K."/>
            <person name="Barry K."/>
            <person name="Labutti K."/>
            <person name="Kuo R."/>
            <person name="Ohm R.A."/>
            <person name="Bhattacharya S.S."/>
            <person name="Shirouzu T."/>
            <person name="Yoshinaga Y."/>
            <person name="Martin F.M."/>
            <person name="Grigoriev I.V."/>
            <person name="Hibbett D.S."/>
        </authorList>
    </citation>
    <scope>NUCLEOTIDE SEQUENCE [LARGE SCALE GENOMIC DNA]</scope>
    <source>
        <strain evidence="1 2">HHB10207 ss-3</strain>
    </source>
</reference>
<evidence type="ECO:0000313" key="2">
    <source>
        <dbReference type="Proteomes" id="UP000076798"/>
    </source>
</evidence>
<dbReference type="AlphaFoldDB" id="A0A166B795"/>